<dbReference type="GO" id="GO:0000287">
    <property type="term" value="F:magnesium ion binding"/>
    <property type="evidence" value="ECO:0007669"/>
    <property type="project" value="UniProtKB-UniRule"/>
</dbReference>
<feature type="binding site" description="in other chain" evidence="11">
    <location>
        <position position="98"/>
    </location>
    <ligand>
        <name>L-methionine</name>
        <dbReference type="ChEBI" id="CHEBI:57844"/>
        <note>ligand shared between two neighboring subunits</note>
    </ligand>
</feature>
<evidence type="ECO:0000256" key="10">
    <source>
        <dbReference type="ARBA" id="ARBA00022958"/>
    </source>
</evidence>
<feature type="binding site" evidence="11">
    <location>
        <position position="281"/>
    </location>
    <ligand>
        <name>ATP</name>
        <dbReference type="ChEBI" id="CHEBI:30616"/>
        <note>ligand shared between two neighboring subunits</note>
    </ligand>
</feature>
<dbReference type="HAMAP" id="MF_00086">
    <property type="entry name" value="S_AdoMet_synth1"/>
    <property type="match status" value="1"/>
</dbReference>
<dbReference type="PANTHER" id="PTHR11964">
    <property type="entry name" value="S-ADENOSYLMETHIONINE SYNTHETASE"/>
    <property type="match status" value="1"/>
</dbReference>
<evidence type="ECO:0000313" key="17">
    <source>
        <dbReference type="EMBL" id="PJJ64812.1"/>
    </source>
</evidence>
<dbReference type="GO" id="GO:0004478">
    <property type="term" value="F:methionine adenosyltransferase activity"/>
    <property type="evidence" value="ECO:0007669"/>
    <property type="project" value="UniProtKB-UniRule"/>
</dbReference>
<feature type="binding site" description="in other chain" evidence="11">
    <location>
        <position position="55"/>
    </location>
    <ligand>
        <name>L-methionine</name>
        <dbReference type="ChEBI" id="CHEBI:57844"/>
        <note>ligand shared between two neighboring subunits</note>
    </ligand>
</feature>
<evidence type="ECO:0000256" key="4">
    <source>
        <dbReference type="ARBA" id="ARBA00022563"/>
    </source>
</evidence>
<reference evidence="17 18" key="1">
    <citation type="submission" date="2017-11" db="EMBL/GenBank/DDBJ databases">
        <title>Genomic Encyclopedia of Archaeal and Bacterial Type Strains, Phase II (KMG-II): From Individual Species to Whole Genera.</title>
        <authorList>
            <person name="Goeker M."/>
        </authorList>
    </citation>
    <scope>NUCLEOTIDE SEQUENCE [LARGE SCALE GENOMIC DNA]</scope>
    <source>
        <strain evidence="17 18">DSM 27617</strain>
    </source>
</reference>
<dbReference type="InterPro" id="IPR022628">
    <property type="entry name" value="S-AdoMet_synt_N"/>
</dbReference>
<dbReference type="GO" id="GO:0006556">
    <property type="term" value="P:S-adenosylmethionine biosynthetic process"/>
    <property type="evidence" value="ECO:0007669"/>
    <property type="project" value="UniProtKB-UniRule"/>
</dbReference>
<dbReference type="InterPro" id="IPR022631">
    <property type="entry name" value="ADOMET_SYNTHASE_CS"/>
</dbReference>
<dbReference type="InterPro" id="IPR002133">
    <property type="entry name" value="S-AdoMet_synthetase"/>
</dbReference>
<comment type="similarity">
    <text evidence="2 11 13">Belongs to the AdoMet synthase family.</text>
</comment>
<proteinExistence type="inferred from homology"/>
<dbReference type="PIRSF" id="PIRSF000497">
    <property type="entry name" value="MAT"/>
    <property type="match status" value="1"/>
</dbReference>
<dbReference type="Gene3D" id="3.30.300.10">
    <property type="match status" value="3"/>
</dbReference>
<dbReference type="AlphaFoldDB" id="A0A2M9C2Z1"/>
<keyword evidence="18" id="KW-1185">Reference proteome</keyword>
<keyword evidence="5 11" id="KW-0808">Transferase</keyword>
<dbReference type="GO" id="GO:0006730">
    <property type="term" value="P:one-carbon metabolic process"/>
    <property type="evidence" value="ECO:0007669"/>
    <property type="project" value="UniProtKB-KW"/>
</dbReference>
<feature type="binding site" evidence="11">
    <location>
        <position position="258"/>
    </location>
    <ligand>
        <name>ATP</name>
        <dbReference type="ChEBI" id="CHEBI:30616"/>
        <note>ligand shared between two neighboring subunits</note>
    </ligand>
</feature>
<evidence type="ECO:0000256" key="7">
    <source>
        <dbReference type="ARBA" id="ARBA00022741"/>
    </source>
</evidence>
<feature type="region of interest" description="Flexible loop" evidence="11">
    <location>
        <begin position="98"/>
        <end position="108"/>
    </location>
</feature>
<evidence type="ECO:0000256" key="3">
    <source>
        <dbReference type="ARBA" id="ARBA00022490"/>
    </source>
</evidence>
<feature type="domain" description="S-adenosylmethionine synthetase N-terminal" evidence="14">
    <location>
        <begin position="3"/>
        <end position="100"/>
    </location>
</feature>
<dbReference type="RefSeq" id="WP_100377786.1">
    <property type="nucleotide sequence ID" value="NZ_PGFD01000002.1"/>
</dbReference>
<feature type="binding site" description="in other chain" evidence="11">
    <location>
        <position position="14"/>
    </location>
    <ligand>
        <name>ATP</name>
        <dbReference type="ChEBI" id="CHEBI:30616"/>
        <note>ligand shared between two neighboring subunits</note>
    </ligand>
</feature>
<comment type="catalytic activity">
    <reaction evidence="11">
        <text>L-methionine + ATP + H2O = S-adenosyl-L-methionine + phosphate + diphosphate</text>
        <dbReference type="Rhea" id="RHEA:21080"/>
        <dbReference type="ChEBI" id="CHEBI:15377"/>
        <dbReference type="ChEBI" id="CHEBI:30616"/>
        <dbReference type="ChEBI" id="CHEBI:33019"/>
        <dbReference type="ChEBI" id="CHEBI:43474"/>
        <dbReference type="ChEBI" id="CHEBI:57844"/>
        <dbReference type="ChEBI" id="CHEBI:59789"/>
        <dbReference type="EC" id="2.5.1.6"/>
    </reaction>
</comment>
<dbReference type="UniPathway" id="UPA00315">
    <property type="reaction ID" value="UER00080"/>
</dbReference>
<keyword evidence="10 11" id="KW-0630">Potassium</keyword>
<feature type="binding site" evidence="11">
    <location>
        <position position="16"/>
    </location>
    <ligand>
        <name>Mg(2+)</name>
        <dbReference type="ChEBI" id="CHEBI:18420"/>
    </ligand>
</feature>
<evidence type="ECO:0000313" key="18">
    <source>
        <dbReference type="Proteomes" id="UP000228740"/>
    </source>
</evidence>
<gene>
    <name evidence="11" type="primary">metK</name>
    <name evidence="17" type="ORF">CLV73_3181</name>
</gene>
<dbReference type="NCBIfam" id="TIGR01034">
    <property type="entry name" value="metK"/>
    <property type="match status" value="1"/>
</dbReference>
<evidence type="ECO:0000256" key="1">
    <source>
        <dbReference type="ARBA" id="ARBA00005224"/>
    </source>
</evidence>
<feature type="binding site" description="in other chain" evidence="11">
    <location>
        <begin position="172"/>
        <end position="174"/>
    </location>
    <ligand>
        <name>ATP</name>
        <dbReference type="ChEBI" id="CHEBI:30616"/>
        <note>ligand shared between two neighboring subunits</note>
    </ligand>
</feature>
<keyword evidence="4 11" id="KW-0554">One-carbon metabolism</keyword>
<evidence type="ECO:0000256" key="2">
    <source>
        <dbReference type="ARBA" id="ARBA00009685"/>
    </source>
</evidence>
<evidence type="ECO:0000256" key="9">
    <source>
        <dbReference type="ARBA" id="ARBA00022842"/>
    </source>
</evidence>
<comment type="pathway">
    <text evidence="1 11">Amino-acid biosynthesis; S-adenosyl-L-methionine biosynthesis; S-adenosyl-L-methionine from L-methionine: step 1/1.</text>
</comment>
<comment type="cofactor">
    <cofactor evidence="11">
        <name>Mg(2+)</name>
        <dbReference type="ChEBI" id="CHEBI:18420"/>
    </cofactor>
    <text evidence="11">Binds 2 divalent ions per subunit.</text>
</comment>
<keyword evidence="9 11" id="KW-0460">Magnesium</keyword>
<dbReference type="GO" id="GO:0005737">
    <property type="term" value="C:cytoplasm"/>
    <property type="evidence" value="ECO:0007669"/>
    <property type="project" value="UniProtKB-SubCell"/>
</dbReference>
<dbReference type="OrthoDB" id="9801686at2"/>
<keyword evidence="7 11" id="KW-0547">Nucleotide-binding</keyword>
<comment type="caution">
    <text evidence="17">The sequence shown here is derived from an EMBL/GenBank/DDBJ whole genome shotgun (WGS) entry which is preliminary data.</text>
</comment>
<evidence type="ECO:0000256" key="6">
    <source>
        <dbReference type="ARBA" id="ARBA00022723"/>
    </source>
</evidence>
<feature type="binding site" description="in other chain" evidence="11">
    <location>
        <begin position="264"/>
        <end position="265"/>
    </location>
    <ligand>
        <name>ATP</name>
        <dbReference type="ChEBI" id="CHEBI:30616"/>
        <note>ligand shared between two neighboring subunits</note>
    </ligand>
</feature>
<keyword evidence="3 11" id="KW-0963">Cytoplasm</keyword>
<feature type="binding site" evidence="11">
    <location>
        <position position="258"/>
    </location>
    <ligand>
        <name>L-methionine</name>
        <dbReference type="ChEBI" id="CHEBI:57844"/>
        <note>ligand shared between two neighboring subunits</note>
    </ligand>
</feature>
<evidence type="ECO:0000259" key="14">
    <source>
        <dbReference type="Pfam" id="PF00438"/>
    </source>
</evidence>
<evidence type="ECO:0000256" key="8">
    <source>
        <dbReference type="ARBA" id="ARBA00022840"/>
    </source>
</evidence>
<dbReference type="CDD" id="cd18079">
    <property type="entry name" value="S-AdoMet_synt"/>
    <property type="match status" value="1"/>
</dbReference>
<sequence length="426" mass="46868">MSYLFTSESVSEGHPDKIADQISDALIDHFLAYDKNSKVACETLVTTGQVVLAGEVKSDAYLDVQTIAREVINGIGYTKGEYMFNGDSCGVISAIHEQSPDINQGVDRAVVEESFEARANAQGAGDQGMMFGYATNETANYMPLALDLAHTILKELSAIRREDAEIRYLRPDAKSQVTIEYSDDHKPIRIDSIVVSTQHDDFGSEEEMLNKIREDIKNILIPRVIAQQPEEIKVLFNDQIKYHINPTGKFVIGGPHGDTGLTGRKIIVDTYGGKGAHGGGAFSGKDPSKVDRSAAYATRHIAKNLVAAGVADEVLVQVSYAIGVAEPCGLYINTYGTAKVDLHDGDIAKKVSTIFDLRPYAIEQNLKLRNPIYQDTASYGHMGRESYVADKTFNKGQKNELTLKDLEFFTWEKLDKVDEIRASFGI</sequence>
<dbReference type="Proteomes" id="UP000228740">
    <property type="component" value="Unassembled WGS sequence"/>
</dbReference>
<dbReference type="EMBL" id="PGFD01000002">
    <property type="protein sequence ID" value="PJJ64812.1"/>
    <property type="molecule type" value="Genomic_DNA"/>
</dbReference>
<evidence type="ECO:0000259" key="16">
    <source>
        <dbReference type="Pfam" id="PF02773"/>
    </source>
</evidence>
<organism evidence="17 18">
    <name type="scientific">Chryseobacterium geocarposphaerae</name>
    <dbReference type="NCBI Taxonomy" id="1416776"/>
    <lineage>
        <taxon>Bacteria</taxon>
        <taxon>Pseudomonadati</taxon>
        <taxon>Bacteroidota</taxon>
        <taxon>Flavobacteriia</taxon>
        <taxon>Flavobacteriales</taxon>
        <taxon>Weeksellaceae</taxon>
        <taxon>Chryseobacterium group</taxon>
        <taxon>Chryseobacterium</taxon>
    </lineage>
</organism>
<feature type="binding site" evidence="11">
    <location>
        <position position="42"/>
    </location>
    <ligand>
        <name>K(+)</name>
        <dbReference type="ChEBI" id="CHEBI:29103"/>
    </ligand>
</feature>
<evidence type="ECO:0000259" key="15">
    <source>
        <dbReference type="Pfam" id="PF02772"/>
    </source>
</evidence>
<accession>A0A2M9C2Z1</accession>
<dbReference type="Pfam" id="PF02772">
    <property type="entry name" value="S-AdoMet_synt_M"/>
    <property type="match status" value="1"/>
</dbReference>
<comment type="cofactor">
    <cofactor evidence="11">
        <name>K(+)</name>
        <dbReference type="ChEBI" id="CHEBI:29103"/>
    </cofactor>
    <text evidence="11">Binds 1 potassium ion per subunit.</text>
</comment>
<comment type="function">
    <text evidence="11">Catalyzes the formation of S-adenosylmethionine (AdoMet) from methionine and ATP. The overall synthetic reaction is composed of two sequential steps, AdoMet formation and the subsequent tripolyphosphate hydrolysis which occurs prior to release of AdoMet from the enzyme.</text>
</comment>
<dbReference type="InterPro" id="IPR022630">
    <property type="entry name" value="S-AdoMet_synt_C"/>
</dbReference>
<dbReference type="InterPro" id="IPR022629">
    <property type="entry name" value="S-AdoMet_synt_central"/>
</dbReference>
<protein>
    <recommendedName>
        <fullName evidence="11">S-adenosylmethionine synthase</fullName>
        <shortName evidence="11">AdoMet synthase</shortName>
        <ecNumber evidence="11">2.5.1.6</ecNumber>
    </recommendedName>
    <alternativeName>
        <fullName evidence="11">MAT</fullName>
    </alternativeName>
    <alternativeName>
        <fullName evidence="11">Methionine adenosyltransferase</fullName>
    </alternativeName>
</protein>
<dbReference type="SUPFAM" id="SSF55973">
    <property type="entry name" value="S-adenosylmethionine synthetase"/>
    <property type="match status" value="3"/>
</dbReference>
<dbReference type="InterPro" id="IPR022636">
    <property type="entry name" value="S-AdoMet_synthetase_sfam"/>
</dbReference>
<evidence type="ECO:0000256" key="13">
    <source>
        <dbReference type="RuleBase" id="RU004462"/>
    </source>
</evidence>
<evidence type="ECO:0000256" key="12">
    <source>
        <dbReference type="RuleBase" id="RU000542"/>
    </source>
</evidence>
<evidence type="ECO:0000256" key="5">
    <source>
        <dbReference type="ARBA" id="ARBA00022679"/>
    </source>
</evidence>
<comment type="subcellular location">
    <subcellularLocation>
        <location evidence="11 12">Cytoplasm</location>
    </subcellularLocation>
</comment>
<dbReference type="GO" id="GO:0005524">
    <property type="term" value="F:ATP binding"/>
    <property type="evidence" value="ECO:0007669"/>
    <property type="project" value="UniProtKB-UniRule"/>
</dbReference>
<keyword evidence="6 11" id="KW-0479">Metal-binding</keyword>
<feature type="binding site" evidence="11">
    <location>
        <position position="285"/>
    </location>
    <ligand>
        <name>ATP</name>
        <dbReference type="ChEBI" id="CHEBI:30616"/>
        <note>ligand shared between two neighboring subunits</note>
    </ligand>
</feature>
<evidence type="ECO:0000256" key="11">
    <source>
        <dbReference type="HAMAP-Rule" id="MF_00086"/>
    </source>
</evidence>
<feature type="binding site" description="in other chain" evidence="11">
    <location>
        <begin position="249"/>
        <end position="250"/>
    </location>
    <ligand>
        <name>ATP</name>
        <dbReference type="ChEBI" id="CHEBI:30616"/>
        <note>ligand shared between two neighboring subunits</note>
    </ligand>
</feature>
<feature type="domain" description="S-adenosylmethionine synthetase C-terminal" evidence="16">
    <location>
        <begin position="252"/>
        <end position="387"/>
    </location>
</feature>
<dbReference type="PROSITE" id="PS00377">
    <property type="entry name" value="ADOMET_SYNTHASE_2"/>
    <property type="match status" value="1"/>
</dbReference>
<keyword evidence="8 11" id="KW-0067">ATP-binding</keyword>
<comment type="subunit">
    <text evidence="11">Homotetramer; dimer of dimers.</text>
</comment>
<dbReference type="EC" id="2.5.1.6" evidence="11"/>
<name>A0A2M9C2Z1_9FLAO</name>
<dbReference type="Pfam" id="PF00438">
    <property type="entry name" value="S-AdoMet_synt_N"/>
    <property type="match status" value="1"/>
</dbReference>
<dbReference type="Pfam" id="PF02773">
    <property type="entry name" value="S-AdoMet_synt_C"/>
    <property type="match status" value="1"/>
</dbReference>
<feature type="domain" description="S-adenosylmethionine synthetase central" evidence="15">
    <location>
        <begin position="122"/>
        <end position="250"/>
    </location>
</feature>
<dbReference type="FunFam" id="3.30.300.10:FF:000020">
    <property type="entry name" value="S-adenosylmethionine synthase"/>
    <property type="match status" value="1"/>
</dbReference>
<dbReference type="PROSITE" id="PS00376">
    <property type="entry name" value="ADOMET_SYNTHASE_1"/>
    <property type="match status" value="1"/>
</dbReference>
<feature type="binding site" description="in other chain" evidence="11">
    <location>
        <position position="289"/>
    </location>
    <ligand>
        <name>L-methionine</name>
        <dbReference type="ChEBI" id="CHEBI:57844"/>
        <note>ligand shared between two neighboring subunits</note>
    </ligand>
</feature>